<feature type="domain" description="AIG1-type G" evidence="6">
    <location>
        <begin position="1"/>
        <end position="206"/>
    </location>
</feature>
<dbReference type="OrthoDB" id="6095869at2759"/>
<dbReference type="PANTHER" id="PTHR10903:SF184">
    <property type="entry name" value="GTP-BINDING PROTEIN A"/>
    <property type="match status" value="1"/>
</dbReference>
<dbReference type="AlphaFoldDB" id="A0A2C9KZJ9"/>
<keyword evidence="2" id="KW-0547">Nucleotide-binding</keyword>
<dbReference type="KEGG" id="bgt:106070431"/>
<feature type="domain" description="AIG1-type G" evidence="6">
    <location>
        <begin position="383"/>
        <end position="593"/>
    </location>
</feature>
<dbReference type="Pfam" id="PF04548">
    <property type="entry name" value="AIG1"/>
    <property type="match status" value="2"/>
</dbReference>
<dbReference type="VEuPathDB" id="VectorBase:BGLAX_043328"/>
<reference evidence="8" key="1">
    <citation type="journal article" date="2004" name="J. Parasitol.">
        <title>The mitochondrial genome of Biomphalaria glabrata (Gastropoda: Basommatophora), intermediate host of Schistosoma mansoni.</title>
        <authorList>
            <person name="DeJong R.J."/>
            <person name="Emery A.M."/>
            <person name="Adema C.M."/>
        </authorList>
    </citation>
    <scope>NUCLEOTIDE SEQUENCE</scope>
    <source>
        <strain evidence="8">BB02</strain>
    </source>
</reference>
<feature type="region of interest" description="Disordered" evidence="5">
    <location>
        <begin position="350"/>
        <end position="377"/>
    </location>
</feature>
<gene>
    <name evidence="7" type="primary">106070431</name>
</gene>
<keyword evidence="4" id="KW-0175">Coiled coil</keyword>
<dbReference type="EnsemblMetazoa" id="BGLB025388-RA">
    <property type="protein sequence ID" value="BGLB025388-PA"/>
    <property type="gene ID" value="BGLB025388"/>
</dbReference>
<evidence type="ECO:0000256" key="4">
    <source>
        <dbReference type="SAM" id="Coils"/>
    </source>
</evidence>
<dbReference type="RefSeq" id="XP_013085796.2">
    <property type="nucleotide sequence ID" value="XM_013230342.2"/>
</dbReference>
<reference evidence="7" key="3">
    <citation type="submission" date="2020-05" db="UniProtKB">
        <authorList>
            <consortium name="EnsemblMetazoa"/>
        </authorList>
    </citation>
    <scope>IDENTIFICATION</scope>
    <source>
        <strain evidence="7">BB02</strain>
    </source>
</reference>
<proteinExistence type="inferred from homology"/>
<dbReference type="RefSeq" id="XP_013085795.2">
    <property type="nucleotide sequence ID" value="XM_013230341.2"/>
</dbReference>
<dbReference type="InterPro" id="IPR045058">
    <property type="entry name" value="GIMA/IAN/Toc"/>
</dbReference>
<dbReference type="InterPro" id="IPR027417">
    <property type="entry name" value="P-loop_NTPase"/>
</dbReference>
<dbReference type="PROSITE" id="PS51720">
    <property type="entry name" value="G_AIG1"/>
    <property type="match status" value="2"/>
</dbReference>
<name>A0A2C9KZJ9_BIOGL</name>
<comment type="similarity">
    <text evidence="1">Belongs to the TRAFAC class TrmE-Era-EngA-EngB-Septin-like GTPase superfamily. AIG1/Toc34/Toc159-like paraseptin GTPase family. IAN subfamily.</text>
</comment>
<evidence type="ECO:0000313" key="8">
    <source>
        <dbReference type="EnsemblMetazoa" id="BGLB025388-PC"/>
    </source>
</evidence>
<reference evidence="8" key="2">
    <citation type="submission" date="2013-03" db="EMBL/GenBank/DDBJ databases">
        <title>Sequence assembly of the Biomphalaria glabrata genome version 4.3.</title>
        <authorList>
            <person name="Warren W."/>
            <person name="Wilson R.K."/>
            <person name="Hillier L.W."/>
            <person name="Minx P."/>
        </authorList>
    </citation>
    <scope>NUCLEOTIDE SEQUENCE</scope>
    <source>
        <strain evidence="8">BB02</strain>
    </source>
</reference>
<dbReference type="PANTHER" id="PTHR10903">
    <property type="entry name" value="GTPASE, IMAP FAMILY MEMBER-RELATED"/>
    <property type="match status" value="1"/>
</dbReference>
<evidence type="ECO:0000256" key="1">
    <source>
        <dbReference type="ARBA" id="ARBA00008535"/>
    </source>
</evidence>
<evidence type="ECO:0000256" key="5">
    <source>
        <dbReference type="SAM" id="MobiDB-lite"/>
    </source>
</evidence>
<dbReference type="EnsemblMetazoa" id="BGLB025388-RB">
    <property type="protein sequence ID" value="BGLB025388-PB"/>
    <property type="gene ID" value="BGLB025388"/>
</dbReference>
<evidence type="ECO:0000256" key="3">
    <source>
        <dbReference type="ARBA" id="ARBA00023134"/>
    </source>
</evidence>
<feature type="compositionally biased region" description="Basic and acidic residues" evidence="5">
    <location>
        <begin position="365"/>
        <end position="377"/>
    </location>
</feature>
<dbReference type="RefSeq" id="XP_013085793.2">
    <property type="nucleotide sequence ID" value="XM_013230339.2"/>
</dbReference>
<evidence type="ECO:0000259" key="6">
    <source>
        <dbReference type="PROSITE" id="PS51720"/>
    </source>
</evidence>
<dbReference type="InterPro" id="IPR006703">
    <property type="entry name" value="G_AIG1"/>
</dbReference>
<dbReference type="SUPFAM" id="SSF52540">
    <property type="entry name" value="P-loop containing nucleoside triphosphate hydrolases"/>
    <property type="match status" value="1"/>
</dbReference>
<dbReference type="STRING" id="6526.A0A2C9KZJ9"/>
<organism evidence="7 9">
    <name type="scientific">Biomphalaria glabrata</name>
    <name type="common">Bloodfluke planorb</name>
    <name type="synonym">Freshwater snail</name>
    <dbReference type="NCBI Taxonomy" id="6526"/>
    <lineage>
        <taxon>Eukaryota</taxon>
        <taxon>Metazoa</taxon>
        <taxon>Spiralia</taxon>
        <taxon>Lophotrochozoa</taxon>
        <taxon>Mollusca</taxon>
        <taxon>Gastropoda</taxon>
        <taxon>Heterobranchia</taxon>
        <taxon>Euthyneura</taxon>
        <taxon>Panpulmonata</taxon>
        <taxon>Hygrophila</taxon>
        <taxon>Lymnaeoidea</taxon>
        <taxon>Planorbidae</taxon>
        <taxon>Biomphalaria</taxon>
    </lineage>
</organism>
<dbReference type="Gene3D" id="3.40.50.300">
    <property type="entry name" value="P-loop containing nucleotide triphosphate hydrolases"/>
    <property type="match status" value="2"/>
</dbReference>
<dbReference type="EnsemblMetazoa" id="BGLB025388-RC">
    <property type="protein sequence ID" value="BGLB025388-PC"/>
    <property type="gene ID" value="BGLB025388"/>
</dbReference>
<dbReference type="VEuPathDB" id="VectorBase:BGLB025388"/>
<sequence length="911" mass="102959">MSQIALLTIGYPGNGKSATANTILGYDVFSKNNSTAKIVTEPSVHTSTDKTITVVDGLCLMGLDEDTLFDAQTAVQMCGGSGLSSVLVVLRFGEKFSEEEAKLVDVARNVFGPNILRDFGVCLVTHGDDFKYAVEEGEEDSKTLDVWCQKQKGKLRALFSECGNRCVMFDNRTKDPKEKGRLLSIVRNLSKNGSKRYTVENFHKLHRRTVPMSHNKQLQMTFRRRLEEIRGKLQSDPSAYDFERMLKELRDISEEATQAFQDEEYIQTVIHEAQVLTKSIKSLQEKYFLLSNSDQIVDTQTKTGASGQTTVQDFDPLTFDTEYFRQVSQKKADSEKVYNDLLEKNVRQLDTNHKPPALSAPAARSKHEVNAEDEPKAKSIQPLDDISILIVGRSGNGKSSTGNSILGGREFQINSATTSTKSSVQSRRKKVGNLGVLVVDGPSLEDVALNASTNLDEMLGRFKEALQQCDYSFNGVAVVLKFGQRFTKQEKDAIVMIKSILGKEVLRKYGVCVMTYGDNFDNEMEESDRLEFIDWCRQQTGEIADLFEECSYRCVLFDNKTLDDEVQSVQRGKLFNLINTQIRYSEDEFVEAEEDFKELSIQCAIPLLEQATNTILAHVREKMLQLELEAPRDSETYKRDMESLLQALQQYKTNIESLGNHSSTIFQIQLIDTVQLQINSKLRLCQQTEELRQLDTAKQNLLGTPSIGFGAEENGSYLDQTTELVGKTFNRWSLSNQKAPTDRLKEKQSMIRDINRHLKVAARRSENNKDLDHEIAKLIEMKEKLTLEVQAEGDHGFEMIYPHPVQSSSNPMYPSAHRTAANTAYNYGQDPQGHFGYQGNSPVSPYPYYSYQGYAPTTGFEQYPPGYNSYHPSHGKKAKRVKDKTKRWKQVTNFLGDILSLPKRILHAITS</sequence>
<keyword evidence="3" id="KW-0342">GTP-binding</keyword>
<evidence type="ECO:0000313" key="7">
    <source>
        <dbReference type="EnsemblMetazoa" id="BGLB025388-PB"/>
    </source>
</evidence>
<protein>
    <recommendedName>
        <fullName evidence="6">AIG1-type G domain-containing protein</fullName>
    </recommendedName>
</protein>
<dbReference type="Proteomes" id="UP000076420">
    <property type="component" value="Unassembled WGS sequence"/>
</dbReference>
<evidence type="ECO:0000256" key="2">
    <source>
        <dbReference type="ARBA" id="ARBA00022741"/>
    </source>
</evidence>
<evidence type="ECO:0000313" key="9">
    <source>
        <dbReference type="Proteomes" id="UP000076420"/>
    </source>
</evidence>
<accession>A0A2C9KZJ9</accession>
<feature type="coiled-coil region" evidence="4">
    <location>
        <begin position="634"/>
        <end position="661"/>
    </location>
</feature>
<dbReference type="GO" id="GO:0005525">
    <property type="term" value="F:GTP binding"/>
    <property type="evidence" value="ECO:0007669"/>
    <property type="project" value="UniProtKB-KW"/>
</dbReference>